<reference evidence="1 2" key="1">
    <citation type="journal article" date="2012" name="Proc. Natl. Acad. Sci. U.S.A.">
        <title>Antigenic diversity is generated by distinct evolutionary mechanisms in African trypanosome species.</title>
        <authorList>
            <person name="Jackson A.P."/>
            <person name="Berry A."/>
            <person name="Aslett M."/>
            <person name="Allison H.C."/>
            <person name="Burton P."/>
            <person name="Vavrova-Anderson J."/>
            <person name="Brown R."/>
            <person name="Browne H."/>
            <person name="Corton N."/>
            <person name="Hauser H."/>
            <person name="Gamble J."/>
            <person name="Gilderthorp R."/>
            <person name="Marcello L."/>
            <person name="McQuillan J."/>
            <person name="Otto T.D."/>
            <person name="Quail M.A."/>
            <person name="Sanders M.J."/>
            <person name="van Tonder A."/>
            <person name="Ginger M.L."/>
            <person name="Field M.C."/>
            <person name="Barry J.D."/>
            <person name="Hertz-Fowler C."/>
            <person name="Berriman M."/>
        </authorList>
    </citation>
    <scope>NUCLEOTIDE SEQUENCE</scope>
    <source>
        <strain evidence="1 2">Y486</strain>
    </source>
</reference>
<evidence type="ECO:0000313" key="2">
    <source>
        <dbReference type="Proteomes" id="UP000009027"/>
    </source>
</evidence>
<sequence>MALRGTRGFIGVIPRFWLQEHLHFKGTPFFAMTASGLRCCCGSSRRVVNVSRCNTTWEALTAEESSYCLFGEVFVSYSSAFFTLTMLSIFAAVQPHVVAVMLHRCVSHAACGNTCAGKLM</sequence>
<organism evidence="1 2">
    <name type="scientific">Trypanosoma vivax (strain Y486)</name>
    <dbReference type="NCBI Taxonomy" id="1055687"/>
    <lineage>
        <taxon>Eukaryota</taxon>
        <taxon>Discoba</taxon>
        <taxon>Euglenozoa</taxon>
        <taxon>Kinetoplastea</taxon>
        <taxon>Metakinetoplastina</taxon>
        <taxon>Trypanosomatida</taxon>
        <taxon>Trypanosomatidae</taxon>
        <taxon>Trypanosoma</taxon>
        <taxon>Duttonella</taxon>
    </lineage>
</organism>
<protein>
    <submittedName>
        <fullName evidence="1">Uncharacterized protein</fullName>
    </submittedName>
</protein>
<dbReference type="VEuPathDB" id="TriTrypDB:TvY486_0045680"/>
<evidence type="ECO:0000313" key="1">
    <source>
        <dbReference type="EMBL" id="CCD21649.1"/>
    </source>
</evidence>
<name>F9WVP1_TRYVY</name>
<dbReference type="Proteomes" id="UP000009027">
    <property type="component" value="Unassembled WGS sequence"/>
</dbReference>
<gene>
    <name evidence="1" type="ORF">TvY486_0045680</name>
</gene>
<dbReference type="AlphaFoldDB" id="F9WVP1"/>
<accession>F9WVP1</accession>
<dbReference type="EMBL" id="CAEX01008046">
    <property type="protein sequence ID" value="CCD21649.1"/>
    <property type="molecule type" value="Genomic_DNA"/>
</dbReference>
<proteinExistence type="predicted"/>
<keyword evidence="2" id="KW-1185">Reference proteome</keyword>